<sequence length="81" mass="9062">MNYTQAVSMMERPDDESITLVGSQMEKRLVGEPLLADLMETIKNTKTELATEMDAVAIDVNHLRVDLRCFSDRVMATDGTV</sequence>
<name>A0AAV7MCA0_PLEWA</name>
<evidence type="ECO:0000313" key="2">
    <source>
        <dbReference type="Proteomes" id="UP001066276"/>
    </source>
</evidence>
<organism evidence="1 2">
    <name type="scientific">Pleurodeles waltl</name>
    <name type="common">Iberian ribbed newt</name>
    <dbReference type="NCBI Taxonomy" id="8319"/>
    <lineage>
        <taxon>Eukaryota</taxon>
        <taxon>Metazoa</taxon>
        <taxon>Chordata</taxon>
        <taxon>Craniata</taxon>
        <taxon>Vertebrata</taxon>
        <taxon>Euteleostomi</taxon>
        <taxon>Amphibia</taxon>
        <taxon>Batrachia</taxon>
        <taxon>Caudata</taxon>
        <taxon>Salamandroidea</taxon>
        <taxon>Salamandridae</taxon>
        <taxon>Pleurodelinae</taxon>
        <taxon>Pleurodeles</taxon>
    </lineage>
</organism>
<accession>A0AAV7MCA0</accession>
<gene>
    <name evidence="1" type="ORF">NDU88_002862</name>
</gene>
<keyword evidence="2" id="KW-1185">Reference proteome</keyword>
<dbReference type="EMBL" id="JANPWB010000014">
    <property type="protein sequence ID" value="KAJ1097745.1"/>
    <property type="molecule type" value="Genomic_DNA"/>
</dbReference>
<protein>
    <submittedName>
        <fullName evidence="1">Uncharacterized protein</fullName>
    </submittedName>
</protein>
<proteinExistence type="predicted"/>
<dbReference type="AlphaFoldDB" id="A0AAV7MCA0"/>
<evidence type="ECO:0000313" key="1">
    <source>
        <dbReference type="EMBL" id="KAJ1097745.1"/>
    </source>
</evidence>
<dbReference type="Proteomes" id="UP001066276">
    <property type="component" value="Chromosome 10"/>
</dbReference>
<reference evidence="1" key="1">
    <citation type="journal article" date="2022" name="bioRxiv">
        <title>Sequencing and chromosome-scale assembly of the giantPleurodeles waltlgenome.</title>
        <authorList>
            <person name="Brown T."/>
            <person name="Elewa A."/>
            <person name="Iarovenko S."/>
            <person name="Subramanian E."/>
            <person name="Araus A.J."/>
            <person name="Petzold A."/>
            <person name="Susuki M."/>
            <person name="Suzuki K.-i.T."/>
            <person name="Hayashi T."/>
            <person name="Toyoda A."/>
            <person name="Oliveira C."/>
            <person name="Osipova E."/>
            <person name="Leigh N.D."/>
            <person name="Simon A."/>
            <person name="Yun M.H."/>
        </authorList>
    </citation>
    <scope>NUCLEOTIDE SEQUENCE</scope>
    <source>
        <strain evidence="1">20211129_DDA</strain>
        <tissue evidence="1">Liver</tissue>
    </source>
</reference>
<comment type="caution">
    <text evidence="1">The sequence shown here is derived from an EMBL/GenBank/DDBJ whole genome shotgun (WGS) entry which is preliminary data.</text>
</comment>